<dbReference type="PANTHER" id="PTHR24421:SF10">
    <property type="entry name" value="NITRATE_NITRITE SENSOR PROTEIN NARQ"/>
    <property type="match status" value="1"/>
</dbReference>
<dbReference type="InterPro" id="IPR050482">
    <property type="entry name" value="Sensor_HK_TwoCompSys"/>
</dbReference>
<dbReference type="CDD" id="cd16917">
    <property type="entry name" value="HATPase_UhpB-NarQ-NarX-like"/>
    <property type="match status" value="1"/>
</dbReference>
<evidence type="ECO:0000256" key="1">
    <source>
        <dbReference type="ARBA" id="ARBA00000085"/>
    </source>
</evidence>
<reference evidence="8 9" key="1">
    <citation type="submission" date="2019-03" db="EMBL/GenBank/DDBJ databases">
        <title>Rhizobium sp. nov., an bacterium isolated from biocrust in Mu Us Desert.</title>
        <authorList>
            <person name="Lixiong L."/>
        </authorList>
    </citation>
    <scope>NUCLEOTIDE SEQUENCE [LARGE SCALE GENOMIC DNA]</scope>
    <source>
        <strain evidence="8 9">SPY-1</strain>
    </source>
</reference>
<evidence type="ECO:0000313" key="9">
    <source>
        <dbReference type="Proteomes" id="UP000295238"/>
    </source>
</evidence>
<dbReference type="GO" id="GO:0004673">
    <property type="term" value="F:protein histidine kinase activity"/>
    <property type="evidence" value="ECO:0007669"/>
    <property type="project" value="UniProtKB-EC"/>
</dbReference>
<comment type="caution">
    <text evidence="8">The sequence shown here is derived from an EMBL/GenBank/DDBJ whole genome shotgun (WGS) entry which is preliminary data.</text>
</comment>
<dbReference type="PROSITE" id="PS50109">
    <property type="entry name" value="HIS_KIN"/>
    <property type="match status" value="1"/>
</dbReference>
<comment type="catalytic activity">
    <reaction evidence="1">
        <text>ATP + protein L-histidine = ADP + protein N-phospho-L-histidine.</text>
        <dbReference type="EC" id="2.7.13.3"/>
    </reaction>
</comment>
<evidence type="ECO:0000256" key="5">
    <source>
        <dbReference type="ARBA" id="ARBA00023012"/>
    </source>
</evidence>
<evidence type="ECO:0000313" key="8">
    <source>
        <dbReference type="EMBL" id="TDK38948.1"/>
    </source>
</evidence>
<feature type="transmembrane region" description="Helical" evidence="6">
    <location>
        <begin position="73"/>
        <end position="96"/>
    </location>
</feature>
<protein>
    <recommendedName>
        <fullName evidence="2">histidine kinase</fullName>
        <ecNumber evidence="2">2.7.13.3</ecNumber>
    </recommendedName>
</protein>
<dbReference type="EC" id="2.7.13.3" evidence="2"/>
<keyword evidence="6" id="KW-1133">Transmembrane helix</keyword>
<dbReference type="InterPro" id="IPR003594">
    <property type="entry name" value="HATPase_dom"/>
</dbReference>
<evidence type="ECO:0000256" key="6">
    <source>
        <dbReference type="SAM" id="Phobius"/>
    </source>
</evidence>
<keyword evidence="3" id="KW-0808">Transferase</keyword>
<evidence type="ECO:0000259" key="7">
    <source>
        <dbReference type="PROSITE" id="PS50109"/>
    </source>
</evidence>
<name>A0A4R5UMI5_9HYPH</name>
<gene>
    <name evidence="8" type="ORF">E2F50_02040</name>
</gene>
<dbReference type="GO" id="GO:0000160">
    <property type="term" value="P:phosphorelay signal transduction system"/>
    <property type="evidence" value="ECO:0007669"/>
    <property type="project" value="UniProtKB-KW"/>
</dbReference>
<dbReference type="Gene3D" id="3.30.565.10">
    <property type="entry name" value="Histidine kinase-like ATPase, C-terminal domain"/>
    <property type="match status" value="1"/>
</dbReference>
<dbReference type="Pfam" id="PF02518">
    <property type="entry name" value="HATPase_c"/>
    <property type="match status" value="1"/>
</dbReference>
<dbReference type="InterPro" id="IPR005467">
    <property type="entry name" value="His_kinase_dom"/>
</dbReference>
<dbReference type="PANTHER" id="PTHR24421">
    <property type="entry name" value="NITRATE/NITRITE SENSOR PROTEIN NARX-RELATED"/>
    <property type="match status" value="1"/>
</dbReference>
<dbReference type="EMBL" id="SMTL01000001">
    <property type="protein sequence ID" value="TDK38948.1"/>
    <property type="molecule type" value="Genomic_DNA"/>
</dbReference>
<evidence type="ECO:0000256" key="3">
    <source>
        <dbReference type="ARBA" id="ARBA00022679"/>
    </source>
</evidence>
<dbReference type="InterPro" id="IPR036890">
    <property type="entry name" value="HATPase_C_sf"/>
</dbReference>
<proteinExistence type="predicted"/>
<keyword evidence="6" id="KW-0472">Membrane</keyword>
<dbReference type="Proteomes" id="UP000295238">
    <property type="component" value="Unassembled WGS sequence"/>
</dbReference>
<keyword evidence="9" id="KW-1185">Reference proteome</keyword>
<evidence type="ECO:0000256" key="4">
    <source>
        <dbReference type="ARBA" id="ARBA00022777"/>
    </source>
</evidence>
<dbReference type="SMART" id="SM00387">
    <property type="entry name" value="HATPase_c"/>
    <property type="match status" value="1"/>
</dbReference>
<dbReference type="OrthoDB" id="9778496at2"/>
<keyword evidence="6" id="KW-0812">Transmembrane</keyword>
<feature type="transmembrane region" description="Helical" evidence="6">
    <location>
        <begin position="251"/>
        <end position="270"/>
    </location>
</feature>
<dbReference type="AlphaFoldDB" id="A0A4R5UMI5"/>
<evidence type="ECO:0000256" key="2">
    <source>
        <dbReference type="ARBA" id="ARBA00012438"/>
    </source>
</evidence>
<organism evidence="8 9">
    <name type="scientific">Rhizobium deserti</name>
    <dbReference type="NCBI Taxonomy" id="2547961"/>
    <lineage>
        <taxon>Bacteria</taxon>
        <taxon>Pseudomonadati</taxon>
        <taxon>Pseudomonadota</taxon>
        <taxon>Alphaproteobacteria</taxon>
        <taxon>Hyphomicrobiales</taxon>
        <taxon>Rhizobiaceae</taxon>
        <taxon>Rhizobium/Agrobacterium group</taxon>
        <taxon>Rhizobium</taxon>
    </lineage>
</organism>
<dbReference type="SUPFAM" id="SSF55874">
    <property type="entry name" value="ATPase domain of HSP90 chaperone/DNA topoisomerase II/histidine kinase"/>
    <property type="match status" value="1"/>
</dbReference>
<feature type="domain" description="Histidine kinase" evidence="7">
    <location>
        <begin position="337"/>
        <end position="516"/>
    </location>
</feature>
<keyword evidence="4 8" id="KW-0418">Kinase</keyword>
<keyword evidence="5" id="KW-0902">Two-component regulatory system</keyword>
<accession>A0A4R5UMI5</accession>
<sequence>MGTSASDWSRTQPPFPCSKLGFDGFILGATEAPSDIDPAQSCHRLASCSLYRCPLRAVDILQHWNRQSLAKQFLLAGGVVSLCAMLLVGALVTTLIEAAVTRNSAATTALYVDSVIAPILPDLKTAETLDDVTTRVLDETFGQGALGGRVLSFRLWRADGTVLYSTDKSMVGRSYPPSEDLRAAFSGRMVAQFDRVDDPESASERASGKPLLEIYNPVLQPWSGEVVAVSEFYEVAEEFYHSLSQARLRSWLAVAGVTIAFFLLLSAIVFRGSRIIDTQQRALTQRVAELSELLSQNRALHARAQRASQRATALNESYLRRLGADLHDGPAQLVAYAALRVDSEVLMDPAAARPKREAEILAIKDRLQEAMDEIRSICTGLVLPEIETADLSDVLQRAVGAHRQLTGIPVELSMQASSRFLAPSAKICIYRFVQETLNNGFRHGGGVAQAVRQYYDDGSIVIEVSDKGPGFDPGNIRPGGLGLAGLRERIESLGGSFDISTSLEGTRVKMALNLSEMEHA</sequence>